<dbReference type="OrthoDB" id="6150797at2759"/>
<dbReference type="AlphaFoldDB" id="A0A4S2LG56"/>
<evidence type="ECO:0000256" key="2">
    <source>
        <dbReference type="ARBA" id="ARBA00022833"/>
    </source>
</evidence>
<evidence type="ECO:0000313" key="7">
    <source>
        <dbReference type="Proteomes" id="UP000308267"/>
    </source>
</evidence>
<dbReference type="SUPFAM" id="SSF57850">
    <property type="entry name" value="RING/U-box"/>
    <property type="match status" value="1"/>
</dbReference>
<feature type="region of interest" description="Disordered" evidence="4">
    <location>
        <begin position="21"/>
        <end position="47"/>
    </location>
</feature>
<dbReference type="STRING" id="147828.A0A4S2LG56"/>
<evidence type="ECO:0000313" key="6">
    <source>
        <dbReference type="EMBL" id="TGZ61726.1"/>
    </source>
</evidence>
<dbReference type="GO" id="GO:0006511">
    <property type="term" value="P:ubiquitin-dependent protein catabolic process"/>
    <property type="evidence" value="ECO:0007669"/>
    <property type="project" value="TreeGrafter"/>
</dbReference>
<keyword evidence="2" id="KW-0862">Zinc</keyword>
<feature type="domain" description="RING-type" evidence="5">
    <location>
        <begin position="136"/>
        <end position="177"/>
    </location>
</feature>
<dbReference type="Gene3D" id="3.30.40.10">
    <property type="entry name" value="Zinc/RING finger domain, C3HC4 (zinc finger)"/>
    <property type="match status" value="1"/>
</dbReference>
<evidence type="ECO:0000256" key="4">
    <source>
        <dbReference type="SAM" id="MobiDB-lite"/>
    </source>
</evidence>
<dbReference type="PANTHER" id="PTHR22765">
    <property type="entry name" value="RING FINGER AND PROTEASE ASSOCIATED DOMAIN-CONTAINING"/>
    <property type="match status" value="1"/>
</dbReference>
<feature type="compositionally biased region" description="Low complexity" evidence="4">
    <location>
        <begin position="36"/>
        <end position="47"/>
    </location>
</feature>
<evidence type="ECO:0000256" key="3">
    <source>
        <dbReference type="PROSITE-ProRule" id="PRU00175"/>
    </source>
</evidence>
<name>A0A4S2LG56_OPIFE</name>
<dbReference type="GO" id="GO:0008270">
    <property type="term" value="F:zinc ion binding"/>
    <property type="evidence" value="ECO:0007669"/>
    <property type="project" value="UniProtKB-KW"/>
</dbReference>
<accession>A0A4S2LG56</accession>
<gene>
    <name evidence="6" type="ORF">CRM22_007848</name>
</gene>
<keyword evidence="1 3" id="KW-0863">Zinc-finger</keyword>
<dbReference type="InterPro" id="IPR013083">
    <property type="entry name" value="Znf_RING/FYVE/PHD"/>
</dbReference>
<dbReference type="Proteomes" id="UP000308267">
    <property type="component" value="Unassembled WGS sequence"/>
</dbReference>
<dbReference type="InterPro" id="IPR051826">
    <property type="entry name" value="E3_ubiquitin-ligase_domain"/>
</dbReference>
<dbReference type="GO" id="GO:0061630">
    <property type="term" value="F:ubiquitin protein ligase activity"/>
    <property type="evidence" value="ECO:0007669"/>
    <property type="project" value="TreeGrafter"/>
</dbReference>
<dbReference type="InterPro" id="IPR001841">
    <property type="entry name" value="Znf_RING"/>
</dbReference>
<protein>
    <recommendedName>
        <fullName evidence="5">RING-type domain-containing protein</fullName>
    </recommendedName>
</protein>
<dbReference type="PROSITE" id="PS50089">
    <property type="entry name" value="ZF_RING_2"/>
    <property type="match status" value="1"/>
</dbReference>
<dbReference type="Pfam" id="PF13639">
    <property type="entry name" value="zf-RING_2"/>
    <property type="match status" value="1"/>
</dbReference>
<dbReference type="SMART" id="SM00184">
    <property type="entry name" value="RING"/>
    <property type="match status" value="1"/>
</dbReference>
<comment type="caution">
    <text evidence="6">The sequence shown here is derived from an EMBL/GenBank/DDBJ whole genome shotgun (WGS) entry which is preliminary data.</text>
</comment>
<organism evidence="6 7">
    <name type="scientific">Opisthorchis felineus</name>
    <dbReference type="NCBI Taxonomy" id="147828"/>
    <lineage>
        <taxon>Eukaryota</taxon>
        <taxon>Metazoa</taxon>
        <taxon>Spiralia</taxon>
        <taxon>Lophotrochozoa</taxon>
        <taxon>Platyhelminthes</taxon>
        <taxon>Trematoda</taxon>
        <taxon>Digenea</taxon>
        <taxon>Opisthorchiida</taxon>
        <taxon>Opisthorchiata</taxon>
        <taxon>Opisthorchiidae</taxon>
        <taxon>Opisthorchis</taxon>
    </lineage>
</organism>
<reference evidence="6 7" key="1">
    <citation type="journal article" date="2019" name="BMC Genomics">
        <title>New insights from Opisthorchis felineus genome: update on genomics of the epidemiologically important liver flukes.</title>
        <authorList>
            <person name="Ershov N.I."/>
            <person name="Mordvinov V.A."/>
            <person name="Prokhortchouk E.B."/>
            <person name="Pakharukova M.Y."/>
            <person name="Gunbin K.V."/>
            <person name="Ustyantsev K."/>
            <person name="Genaev M.A."/>
            <person name="Blinov A.G."/>
            <person name="Mazur A."/>
            <person name="Boulygina E."/>
            <person name="Tsygankova S."/>
            <person name="Khrameeva E."/>
            <person name="Chekanov N."/>
            <person name="Fan G."/>
            <person name="Xiao A."/>
            <person name="Zhang H."/>
            <person name="Xu X."/>
            <person name="Yang H."/>
            <person name="Solovyev V."/>
            <person name="Lee S.M."/>
            <person name="Liu X."/>
            <person name="Afonnikov D.A."/>
            <person name="Skryabin K.G."/>
        </authorList>
    </citation>
    <scope>NUCLEOTIDE SEQUENCE [LARGE SCALE GENOMIC DNA]</scope>
    <source>
        <strain evidence="6">AK-0245</strain>
        <tissue evidence="6">Whole organism</tissue>
    </source>
</reference>
<evidence type="ECO:0000259" key="5">
    <source>
        <dbReference type="PROSITE" id="PS50089"/>
    </source>
</evidence>
<keyword evidence="1 3" id="KW-0479">Metal-binding</keyword>
<sequence>MHLVNLTMSDQQMGSNSFFRRTEHTPETTPLRTTASRPSISVSSSSCQSSPIEILETRSFATQTQNTRDNRCQTDLPVSRPLVIHRTHSVQVNLEPVIDPEEEARLQLLYQLQQELMEYLPLKMLTQEEARKYHECLICLDEYRAADVTMTLPCFHLLHERCARNWFQAHLTCPACRCQFVKLD</sequence>
<proteinExistence type="predicted"/>
<evidence type="ECO:0000256" key="1">
    <source>
        <dbReference type="ARBA" id="ARBA00022771"/>
    </source>
</evidence>
<keyword evidence="7" id="KW-1185">Reference proteome</keyword>
<dbReference type="EMBL" id="SJOL01007819">
    <property type="protein sequence ID" value="TGZ61726.1"/>
    <property type="molecule type" value="Genomic_DNA"/>
</dbReference>